<proteinExistence type="predicted"/>
<organism evidence="1 2">
    <name type="scientific">Tropicimonas omnivorans</name>
    <dbReference type="NCBI Taxonomy" id="3075590"/>
    <lineage>
        <taxon>Bacteria</taxon>
        <taxon>Pseudomonadati</taxon>
        <taxon>Pseudomonadota</taxon>
        <taxon>Alphaproteobacteria</taxon>
        <taxon>Rhodobacterales</taxon>
        <taxon>Roseobacteraceae</taxon>
        <taxon>Tropicimonas</taxon>
    </lineage>
</organism>
<evidence type="ECO:0000313" key="1">
    <source>
        <dbReference type="EMBL" id="MDT0681172.1"/>
    </source>
</evidence>
<evidence type="ECO:0000313" key="2">
    <source>
        <dbReference type="Proteomes" id="UP001265259"/>
    </source>
</evidence>
<dbReference type="CDD" id="cd07812">
    <property type="entry name" value="SRPBCC"/>
    <property type="match status" value="1"/>
</dbReference>
<sequence>MKFSAREDIEAPLADVWPAITDFGRFERQVLRRGADVERLDAGPMPGVGNEWHLRFDFRGKERKMKALITRFEPETALELACTGSGMEGTVTAEVLPLAKQRTRLFVEVDFVPKTIAARVLIQTMRLARSNMSQRFKSRVSSFARDIEDRVGAQPSLARRGSAG</sequence>
<gene>
    <name evidence="1" type="ORF">RM543_00630</name>
</gene>
<accession>A0ABU3DBT0</accession>
<dbReference type="RefSeq" id="WP_311688643.1">
    <property type="nucleotide sequence ID" value="NZ_JAVRHL010000001.1"/>
</dbReference>
<reference evidence="1 2" key="1">
    <citation type="submission" date="2023-09" db="EMBL/GenBank/DDBJ databases">
        <authorList>
            <person name="Rey-Velasco X."/>
        </authorList>
    </citation>
    <scope>NUCLEOTIDE SEQUENCE [LARGE SCALE GENOMIC DNA]</scope>
    <source>
        <strain evidence="1 2">F158</strain>
    </source>
</reference>
<dbReference type="InterPro" id="IPR023393">
    <property type="entry name" value="START-like_dom_sf"/>
</dbReference>
<protein>
    <submittedName>
        <fullName evidence="1">SRPBCC family protein</fullName>
    </submittedName>
</protein>
<dbReference type="EMBL" id="JAVRHL010000001">
    <property type="protein sequence ID" value="MDT0681172.1"/>
    <property type="molecule type" value="Genomic_DNA"/>
</dbReference>
<keyword evidence="2" id="KW-1185">Reference proteome</keyword>
<dbReference type="Proteomes" id="UP001265259">
    <property type="component" value="Unassembled WGS sequence"/>
</dbReference>
<dbReference type="Pfam" id="PF10604">
    <property type="entry name" value="Polyketide_cyc2"/>
    <property type="match status" value="1"/>
</dbReference>
<dbReference type="SUPFAM" id="SSF55961">
    <property type="entry name" value="Bet v1-like"/>
    <property type="match status" value="1"/>
</dbReference>
<dbReference type="Gene3D" id="3.30.530.20">
    <property type="match status" value="1"/>
</dbReference>
<dbReference type="InterPro" id="IPR019587">
    <property type="entry name" value="Polyketide_cyclase/dehydratase"/>
</dbReference>
<comment type="caution">
    <text evidence="1">The sequence shown here is derived from an EMBL/GenBank/DDBJ whole genome shotgun (WGS) entry which is preliminary data.</text>
</comment>
<name>A0ABU3DBT0_9RHOB</name>